<organism evidence="2 3">
    <name type="scientific">Microbacterium awajiense</name>
    <dbReference type="NCBI Taxonomy" id="415214"/>
    <lineage>
        <taxon>Bacteria</taxon>
        <taxon>Bacillati</taxon>
        <taxon>Actinomycetota</taxon>
        <taxon>Actinomycetes</taxon>
        <taxon>Micrococcales</taxon>
        <taxon>Microbacteriaceae</taxon>
        <taxon>Microbacterium</taxon>
    </lineage>
</organism>
<dbReference type="InterPro" id="IPR029039">
    <property type="entry name" value="Flavoprotein-like_sf"/>
</dbReference>
<dbReference type="PROSITE" id="PS50902">
    <property type="entry name" value="FLAVODOXIN_LIKE"/>
    <property type="match status" value="1"/>
</dbReference>
<dbReference type="SUPFAM" id="SSF52218">
    <property type="entry name" value="Flavoproteins"/>
    <property type="match status" value="1"/>
</dbReference>
<name>A0ABP7AWM7_9MICO</name>
<dbReference type="Proteomes" id="UP001501697">
    <property type="component" value="Unassembled WGS sequence"/>
</dbReference>
<dbReference type="Pfam" id="PF00258">
    <property type="entry name" value="Flavodoxin_1"/>
    <property type="match status" value="1"/>
</dbReference>
<evidence type="ECO:0000313" key="3">
    <source>
        <dbReference type="Proteomes" id="UP001501697"/>
    </source>
</evidence>
<sequence length="167" mass="17509">MNALVIYESMFGNTRQVAEAIADGLRTTGAGVTATDVADAPRTVPTDVDLLVVGGPTHAFSMSRTTTRNDAVARGADDKDASFGIREWITGLPDQPHPHDFAAFDTRADVPLLPGAASKSLVKAARARGFRSVARESFLVSGYEGPLVDGELVRARAWGEGLAPGSA</sequence>
<dbReference type="Gene3D" id="3.40.50.360">
    <property type="match status" value="1"/>
</dbReference>
<proteinExistence type="predicted"/>
<dbReference type="InterPro" id="IPR008254">
    <property type="entry name" value="Flavodoxin/NO_synth"/>
</dbReference>
<comment type="caution">
    <text evidence="2">The sequence shown here is derived from an EMBL/GenBank/DDBJ whole genome shotgun (WGS) entry which is preliminary data.</text>
</comment>
<feature type="domain" description="Flavodoxin-like" evidence="1">
    <location>
        <begin position="3"/>
        <end position="163"/>
    </location>
</feature>
<gene>
    <name evidence="2" type="ORF">GCM10022200_26760</name>
</gene>
<dbReference type="RefSeq" id="WP_344739388.1">
    <property type="nucleotide sequence ID" value="NZ_BAAAYU010000005.1"/>
</dbReference>
<protein>
    <submittedName>
        <fullName evidence="2">Flavodoxin family protein</fullName>
    </submittedName>
</protein>
<evidence type="ECO:0000259" key="1">
    <source>
        <dbReference type="PROSITE" id="PS50902"/>
    </source>
</evidence>
<dbReference type="EMBL" id="BAAAYU010000005">
    <property type="protein sequence ID" value="GAA3641625.1"/>
    <property type="molecule type" value="Genomic_DNA"/>
</dbReference>
<dbReference type="InterPro" id="IPR001226">
    <property type="entry name" value="Flavodoxin_CS"/>
</dbReference>
<dbReference type="PROSITE" id="PS00201">
    <property type="entry name" value="FLAVODOXIN"/>
    <property type="match status" value="1"/>
</dbReference>
<evidence type="ECO:0000313" key="2">
    <source>
        <dbReference type="EMBL" id="GAA3641625.1"/>
    </source>
</evidence>
<reference evidence="3" key="1">
    <citation type="journal article" date="2019" name="Int. J. Syst. Evol. Microbiol.">
        <title>The Global Catalogue of Microorganisms (GCM) 10K type strain sequencing project: providing services to taxonomists for standard genome sequencing and annotation.</title>
        <authorList>
            <consortium name="The Broad Institute Genomics Platform"/>
            <consortium name="The Broad Institute Genome Sequencing Center for Infectious Disease"/>
            <person name="Wu L."/>
            <person name="Ma J."/>
        </authorList>
    </citation>
    <scope>NUCLEOTIDE SEQUENCE [LARGE SCALE GENOMIC DNA]</scope>
    <source>
        <strain evidence="3">JCM 16544</strain>
    </source>
</reference>
<accession>A0ABP7AWM7</accession>
<keyword evidence="3" id="KW-1185">Reference proteome</keyword>